<dbReference type="AlphaFoldDB" id="A0A9W6CX13"/>
<evidence type="ECO:0008006" key="4">
    <source>
        <dbReference type="Google" id="ProtNLM"/>
    </source>
</evidence>
<evidence type="ECO:0000313" key="3">
    <source>
        <dbReference type="Proteomes" id="UP001144396"/>
    </source>
</evidence>
<dbReference type="Gene3D" id="2.130.10.10">
    <property type="entry name" value="YVTN repeat-like/Quinoprotein amine dehydrogenase"/>
    <property type="match status" value="1"/>
</dbReference>
<dbReference type="SUPFAM" id="SSF51004">
    <property type="entry name" value="C-terminal (heme d1) domain of cytochrome cd1-nitrite reductase"/>
    <property type="match status" value="1"/>
</dbReference>
<evidence type="ECO:0000256" key="1">
    <source>
        <dbReference type="ARBA" id="ARBA00005564"/>
    </source>
</evidence>
<dbReference type="GO" id="GO:0005829">
    <property type="term" value="C:cytosol"/>
    <property type="evidence" value="ECO:0007669"/>
    <property type="project" value="TreeGrafter"/>
</dbReference>
<evidence type="ECO:0000313" key="2">
    <source>
        <dbReference type="EMBL" id="GLI28167.1"/>
    </source>
</evidence>
<dbReference type="InterPro" id="IPR050282">
    <property type="entry name" value="Cycloisomerase_2"/>
</dbReference>
<dbReference type="InterPro" id="IPR015943">
    <property type="entry name" value="WD40/YVTN_repeat-like_dom_sf"/>
</dbReference>
<organism evidence="2 3">
    <name type="scientific">Agromyces rhizosphaerae</name>
    <dbReference type="NCBI Taxonomy" id="88374"/>
    <lineage>
        <taxon>Bacteria</taxon>
        <taxon>Bacillati</taxon>
        <taxon>Actinomycetota</taxon>
        <taxon>Actinomycetes</taxon>
        <taxon>Micrococcales</taxon>
        <taxon>Microbacteriaceae</taxon>
        <taxon>Agromyces</taxon>
    </lineage>
</organism>
<dbReference type="GO" id="GO:0017057">
    <property type="term" value="F:6-phosphogluconolactonase activity"/>
    <property type="evidence" value="ECO:0007669"/>
    <property type="project" value="TreeGrafter"/>
</dbReference>
<dbReference type="PANTHER" id="PTHR30344:SF1">
    <property type="entry name" value="6-PHOSPHOGLUCONOLACTONASE"/>
    <property type="match status" value="1"/>
</dbReference>
<dbReference type="PANTHER" id="PTHR30344">
    <property type="entry name" value="6-PHOSPHOGLUCONOLACTONASE-RELATED"/>
    <property type="match status" value="1"/>
</dbReference>
<name>A0A9W6CX13_9MICO</name>
<dbReference type="InterPro" id="IPR019405">
    <property type="entry name" value="Lactonase_7-beta_prop"/>
</dbReference>
<accession>A0A9W6CX13</accession>
<dbReference type="Pfam" id="PF10282">
    <property type="entry name" value="Lactonase"/>
    <property type="match status" value="1"/>
</dbReference>
<dbReference type="Proteomes" id="UP001144396">
    <property type="component" value="Unassembled WGS sequence"/>
</dbReference>
<comment type="caution">
    <text evidence="2">The sequence shown here is derived from an EMBL/GenBank/DDBJ whole genome shotgun (WGS) entry which is preliminary data.</text>
</comment>
<gene>
    <name evidence="2" type="ORF">ARHIZOSPH14_24090</name>
</gene>
<sequence length="347" mass="35702">MSSSPAPSTTAFVLGASTTGFLGTPAAGIRPVEVDETGAVWLGDPVDVGADPMYLARHGDTLVVAHHLDAGAVSAWRLDDEGPEPLGAQQPTGGADSCHVSISPDGRWAFSADYTSGSLSVHPLGPDGVGPQHLRVAYEGSGPDASRQESPHAHQAVVDAARSQLVVADLGADRLRVHDLAALAAGEDTHADVHLRPGSGPRHLVVLGRHAVIANELDGTLGMVDLEAPERGEITAIVSTMAGSASASSALRRSPTGLLAVANRTPNTVSTILADDEAGTLELLDEFPVAGDHPRDIEFTTDGRFLVIANMASDSLTVLAVDHETGRLSPVGVPVATPAPACLLRMD</sequence>
<proteinExistence type="inferred from homology"/>
<dbReference type="InterPro" id="IPR011048">
    <property type="entry name" value="Haem_d1_sf"/>
</dbReference>
<protein>
    <recommendedName>
        <fullName evidence="4">Beta-propeller fold lactonase family protein</fullName>
    </recommendedName>
</protein>
<dbReference type="EMBL" id="BSDP01000001">
    <property type="protein sequence ID" value="GLI28167.1"/>
    <property type="molecule type" value="Genomic_DNA"/>
</dbReference>
<keyword evidence="3" id="KW-1185">Reference proteome</keyword>
<comment type="similarity">
    <text evidence="1">Belongs to the cycloisomerase 2 family.</text>
</comment>
<reference evidence="2" key="1">
    <citation type="submission" date="2022-12" db="EMBL/GenBank/DDBJ databases">
        <title>Reference genome sequencing for broad-spectrum identification of bacterial and archaeal isolates by mass spectrometry.</title>
        <authorList>
            <person name="Sekiguchi Y."/>
            <person name="Tourlousse D.M."/>
        </authorList>
    </citation>
    <scope>NUCLEOTIDE SEQUENCE</scope>
    <source>
        <strain evidence="2">14</strain>
    </source>
</reference>
<dbReference type="RefSeq" id="WP_281885307.1">
    <property type="nucleotide sequence ID" value="NZ_BSDP01000001.1"/>
</dbReference>